<dbReference type="Pfam" id="PF03886">
    <property type="entry name" value="ABC_trans_aux"/>
    <property type="match status" value="1"/>
</dbReference>
<protein>
    <recommendedName>
        <fullName evidence="2">ABC-type transport auxiliary lipoprotein component domain-containing protein</fullName>
    </recommendedName>
</protein>
<dbReference type="AlphaFoldDB" id="A0A7X4VXK5"/>
<name>A0A7X4VXK5_9GAMM</name>
<gene>
    <name evidence="3" type="ORF">GRB80_04280</name>
</gene>
<dbReference type="SUPFAM" id="SSF159594">
    <property type="entry name" value="XCC0632-like"/>
    <property type="match status" value="1"/>
</dbReference>
<comment type="caution">
    <text evidence="3">The sequence shown here is derived from an EMBL/GenBank/DDBJ whole genome shotgun (WGS) entry which is preliminary data.</text>
</comment>
<feature type="signal peptide" evidence="1">
    <location>
        <begin position="1"/>
        <end position="24"/>
    </location>
</feature>
<dbReference type="PROSITE" id="PS51257">
    <property type="entry name" value="PROKAR_LIPOPROTEIN"/>
    <property type="match status" value="1"/>
</dbReference>
<dbReference type="EMBL" id="WUTS01000001">
    <property type="protein sequence ID" value="NAW12055.1"/>
    <property type="molecule type" value="Genomic_DNA"/>
</dbReference>
<evidence type="ECO:0000313" key="4">
    <source>
        <dbReference type="Proteomes" id="UP000448235"/>
    </source>
</evidence>
<feature type="chain" id="PRO_5030904878" description="ABC-type transport auxiliary lipoprotein component domain-containing protein" evidence="1">
    <location>
        <begin position="25"/>
        <end position="211"/>
    </location>
</feature>
<dbReference type="Gene3D" id="3.40.50.10610">
    <property type="entry name" value="ABC-type transport auxiliary lipoprotein component"/>
    <property type="match status" value="1"/>
</dbReference>
<dbReference type="Proteomes" id="UP000448235">
    <property type="component" value="Unassembled WGS sequence"/>
</dbReference>
<dbReference type="RefSeq" id="WP_161422645.1">
    <property type="nucleotide sequence ID" value="NZ_JARWMY010000007.1"/>
</dbReference>
<reference evidence="3 4" key="1">
    <citation type="submission" date="2019-12" db="EMBL/GenBank/DDBJ databases">
        <title>Draft genome sequencing of Halomonas icarensis D1-1.</title>
        <authorList>
            <person name="Pandiyan K."/>
            <person name="Kushwaha P."/>
            <person name="Gowdham M."/>
            <person name="Chakdar H."/>
            <person name="Singh A."/>
            <person name="Kumar M."/>
            <person name="Saxena A.K."/>
        </authorList>
    </citation>
    <scope>NUCLEOTIDE SEQUENCE [LARGE SCALE GENOMIC DNA]</scope>
    <source>
        <strain evidence="3 4">D1-1</strain>
    </source>
</reference>
<accession>A0A7X4VXK5</accession>
<feature type="domain" description="ABC-type transport auxiliary lipoprotein component" evidence="2">
    <location>
        <begin position="47"/>
        <end position="201"/>
    </location>
</feature>
<proteinExistence type="predicted"/>
<organism evidence="3 4">
    <name type="scientific">Halomonas icarae</name>
    <dbReference type="NCBI Taxonomy" id="2691040"/>
    <lineage>
        <taxon>Bacteria</taxon>
        <taxon>Pseudomonadati</taxon>
        <taxon>Pseudomonadota</taxon>
        <taxon>Gammaproteobacteria</taxon>
        <taxon>Oceanospirillales</taxon>
        <taxon>Halomonadaceae</taxon>
        <taxon>Halomonas</taxon>
    </lineage>
</organism>
<evidence type="ECO:0000256" key="1">
    <source>
        <dbReference type="SAM" id="SignalP"/>
    </source>
</evidence>
<keyword evidence="1" id="KW-0732">Signal</keyword>
<keyword evidence="4" id="KW-1185">Reference proteome</keyword>
<evidence type="ECO:0000259" key="2">
    <source>
        <dbReference type="Pfam" id="PF03886"/>
    </source>
</evidence>
<evidence type="ECO:0000313" key="3">
    <source>
        <dbReference type="EMBL" id="NAW12055.1"/>
    </source>
</evidence>
<dbReference type="InterPro" id="IPR005586">
    <property type="entry name" value="ABC_trans_aux"/>
</dbReference>
<sequence>MMARRWIGAALAILLLAGTLGGCASSKPAPERYTLPAATMPEATMPEATRQGAAGAETRYQLQVATPRLADYLDVEGIVMQIDDITLVEARGHQWAEALGKQLQRGLRDRLAQRLPDTRVLLDGTAPREANSLRLALEIDRFQGRHDGRAVIGGRWRLHAADGSLLAMQPLVLENALEADGYPALVRALGRGWDSAADELAEAVRGTRRQE</sequence>